<accession>A0A3P8M2J6</accession>
<dbReference type="InterPro" id="IPR027417">
    <property type="entry name" value="P-loop_NTPase"/>
</dbReference>
<dbReference type="KEGG" id="rtg:NCTC13098_02543"/>
<evidence type="ECO:0000313" key="1">
    <source>
        <dbReference type="EMBL" id="VDR26203.1"/>
    </source>
</evidence>
<sequence length="71" mass="7904">MSGAAIKDAGFTIIDTPGIGLRCDSETTKLALEMLNQQDGILLVLRATHAREEWETFSPSYQPMHTDLSYF</sequence>
<dbReference type="SUPFAM" id="SSF52540">
    <property type="entry name" value="P-loop containing nucleoside triphosphate hydrolases"/>
    <property type="match status" value="1"/>
</dbReference>
<organism evidence="1 2">
    <name type="scientific">Raoultella terrigena</name>
    <name type="common">Klebsiella terrigena</name>
    <dbReference type="NCBI Taxonomy" id="577"/>
    <lineage>
        <taxon>Bacteria</taxon>
        <taxon>Pseudomonadati</taxon>
        <taxon>Pseudomonadota</taxon>
        <taxon>Gammaproteobacteria</taxon>
        <taxon>Enterobacterales</taxon>
        <taxon>Enterobacteriaceae</taxon>
        <taxon>Klebsiella/Raoultella group</taxon>
        <taxon>Raoultella</taxon>
    </lineage>
</organism>
<dbReference type="AlphaFoldDB" id="A0A3P8M2J6"/>
<dbReference type="Proteomes" id="UP000274346">
    <property type="component" value="Chromosome"/>
</dbReference>
<gene>
    <name evidence="1" type="ORF">NCTC13098_02543</name>
</gene>
<reference evidence="1 2" key="1">
    <citation type="submission" date="2018-12" db="EMBL/GenBank/DDBJ databases">
        <authorList>
            <consortium name="Pathogen Informatics"/>
        </authorList>
    </citation>
    <scope>NUCLEOTIDE SEQUENCE [LARGE SCALE GENOMIC DNA]</scope>
    <source>
        <strain evidence="1 2">NCTC13098</strain>
    </source>
</reference>
<proteinExistence type="predicted"/>
<evidence type="ECO:0000313" key="2">
    <source>
        <dbReference type="Proteomes" id="UP000274346"/>
    </source>
</evidence>
<dbReference type="EMBL" id="LR131271">
    <property type="protein sequence ID" value="VDR26203.1"/>
    <property type="molecule type" value="Genomic_DNA"/>
</dbReference>
<protein>
    <submittedName>
        <fullName evidence="1">Uncharacterized protein</fullName>
    </submittedName>
</protein>
<dbReference type="Gene3D" id="3.40.50.300">
    <property type="entry name" value="P-loop containing nucleotide triphosphate hydrolases"/>
    <property type="match status" value="1"/>
</dbReference>
<name>A0A3P8M2J6_RAOTE</name>